<dbReference type="Proteomes" id="UP001519460">
    <property type="component" value="Unassembled WGS sequence"/>
</dbReference>
<feature type="region of interest" description="Disordered" evidence="1">
    <location>
        <begin position="1"/>
        <end position="42"/>
    </location>
</feature>
<gene>
    <name evidence="2" type="ORF">BaRGS_00022100</name>
</gene>
<keyword evidence="3" id="KW-1185">Reference proteome</keyword>
<reference evidence="2 3" key="1">
    <citation type="journal article" date="2023" name="Sci. Data">
        <title>Genome assembly of the Korean intertidal mud-creeper Batillaria attramentaria.</title>
        <authorList>
            <person name="Patra A.K."/>
            <person name="Ho P.T."/>
            <person name="Jun S."/>
            <person name="Lee S.J."/>
            <person name="Kim Y."/>
            <person name="Won Y.J."/>
        </authorList>
    </citation>
    <scope>NUCLEOTIDE SEQUENCE [LARGE SCALE GENOMIC DNA]</scope>
    <source>
        <strain evidence="2">Wonlab-2016</strain>
    </source>
</reference>
<dbReference type="EMBL" id="JACVVK020000175">
    <property type="protein sequence ID" value="KAK7486699.1"/>
    <property type="molecule type" value="Genomic_DNA"/>
</dbReference>
<protein>
    <submittedName>
        <fullName evidence="2">Uncharacterized protein</fullName>
    </submittedName>
</protein>
<feature type="compositionally biased region" description="Polar residues" evidence="1">
    <location>
        <begin position="1"/>
        <end position="10"/>
    </location>
</feature>
<sequence length="83" mass="9549">MSVWQINCQKRPTRSGAPSLAGHGLGSESREFAHAKSRPKARTVYRDIQPGKKTHLKQTVIRCWQKETDHSMHHMPQHHMPLT</sequence>
<evidence type="ECO:0000256" key="1">
    <source>
        <dbReference type="SAM" id="MobiDB-lite"/>
    </source>
</evidence>
<evidence type="ECO:0000313" key="3">
    <source>
        <dbReference type="Proteomes" id="UP001519460"/>
    </source>
</evidence>
<comment type="caution">
    <text evidence="2">The sequence shown here is derived from an EMBL/GenBank/DDBJ whole genome shotgun (WGS) entry which is preliminary data.</text>
</comment>
<organism evidence="2 3">
    <name type="scientific">Batillaria attramentaria</name>
    <dbReference type="NCBI Taxonomy" id="370345"/>
    <lineage>
        <taxon>Eukaryota</taxon>
        <taxon>Metazoa</taxon>
        <taxon>Spiralia</taxon>
        <taxon>Lophotrochozoa</taxon>
        <taxon>Mollusca</taxon>
        <taxon>Gastropoda</taxon>
        <taxon>Caenogastropoda</taxon>
        <taxon>Sorbeoconcha</taxon>
        <taxon>Cerithioidea</taxon>
        <taxon>Batillariidae</taxon>
        <taxon>Batillaria</taxon>
    </lineage>
</organism>
<evidence type="ECO:0000313" key="2">
    <source>
        <dbReference type="EMBL" id="KAK7486699.1"/>
    </source>
</evidence>
<dbReference type="AlphaFoldDB" id="A0ABD0KI32"/>
<accession>A0ABD0KI32</accession>
<name>A0ABD0KI32_9CAEN</name>
<proteinExistence type="predicted"/>